<dbReference type="Gene3D" id="3.10.129.10">
    <property type="entry name" value="Hotdog Thioesterase"/>
    <property type="match status" value="1"/>
</dbReference>
<dbReference type="InterPro" id="IPR027961">
    <property type="entry name" value="DUF4442"/>
</dbReference>
<organism evidence="1 2">
    <name type="scientific">Alysiella crassa</name>
    <dbReference type="NCBI Taxonomy" id="153491"/>
    <lineage>
        <taxon>Bacteria</taxon>
        <taxon>Pseudomonadati</taxon>
        <taxon>Pseudomonadota</taxon>
        <taxon>Betaproteobacteria</taxon>
        <taxon>Neisseriales</taxon>
        <taxon>Neisseriaceae</taxon>
        <taxon>Alysiella</taxon>
    </lineage>
</organism>
<name>A0A376BUM7_9NEIS</name>
<accession>A0A376BUM7</accession>
<proteinExistence type="predicted"/>
<reference evidence="1 2" key="1">
    <citation type="submission" date="2018-06" db="EMBL/GenBank/DDBJ databases">
        <authorList>
            <consortium name="Pathogen Informatics"/>
            <person name="Doyle S."/>
        </authorList>
    </citation>
    <scope>NUCLEOTIDE SEQUENCE [LARGE SCALE GENOMIC DNA]</scope>
    <source>
        <strain evidence="1 2">NCTC10283</strain>
    </source>
</reference>
<dbReference type="STRING" id="1120980.GCA_000745955_00609"/>
<keyword evidence="2" id="KW-1185">Reference proteome</keyword>
<evidence type="ECO:0000313" key="1">
    <source>
        <dbReference type="EMBL" id="SSY80475.1"/>
    </source>
</evidence>
<gene>
    <name evidence="1" type="ORF">NCTC10283_02034</name>
</gene>
<sequence>MLPLPKKLPKTANRLRHRLNLWAPLFFTGIRITYLSEDYTHCRATLKNWYNTKNSHGTQFGGSLFAMTDPIYAMMCNCLFGQKHYVWDKEAHIDFIKSAQGEVYLDCQISREEIDAILSATADGEKHLPVFTVRVFDKNNETIAIATRTLYVRLKKEFRPEQS</sequence>
<dbReference type="InterPro" id="IPR029069">
    <property type="entry name" value="HotDog_dom_sf"/>
</dbReference>
<evidence type="ECO:0000313" key="2">
    <source>
        <dbReference type="Proteomes" id="UP000254209"/>
    </source>
</evidence>
<dbReference type="AlphaFoldDB" id="A0A376BUM7"/>
<dbReference type="Proteomes" id="UP000254209">
    <property type="component" value="Unassembled WGS sequence"/>
</dbReference>
<dbReference type="EMBL" id="UFSO01000003">
    <property type="protein sequence ID" value="SSY80475.1"/>
    <property type="molecule type" value="Genomic_DNA"/>
</dbReference>
<dbReference type="OrthoDB" id="9814774at2"/>
<protein>
    <submittedName>
        <fullName evidence="1">Phenylacetic acid degradation protein PaaD</fullName>
    </submittedName>
</protein>
<dbReference type="Pfam" id="PF14539">
    <property type="entry name" value="DUF4442"/>
    <property type="match status" value="1"/>
</dbReference>
<dbReference type="CDD" id="cd03443">
    <property type="entry name" value="PaaI_thioesterase"/>
    <property type="match status" value="1"/>
</dbReference>
<dbReference type="SUPFAM" id="SSF54637">
    <property type="entry name" value="Thioesterase/thiol ester dehydrase-isomerase"/>
    <property type="match status" value="1"/>
</dbReference>
<dbReference type="RefSeq" id="WP_034291573.1">
    <property type="nucleotide sequence ID" value="NZ_CP091519.2"/>
</dbReference>